<dbReference type="InterPro" id="IPR033887">
    <property type="entry name" value="PTS_IIA_man"/>
</dbReference>
<dbReference type="GO" id="GO:0016020">
    <property type="term" value="C:membrane"/>
    <property type="evidence" value="ECO:0007669"/>
    <property type="project" value="InterPro"/>
</dbReference>
<evidence type="ECO:0000256" key="5">
    <source>
        <dbReference type="ARBA" id="ARBA00022679"/>
    </source>
</evidence>
<dbReference type="EMBL" id="AAUV01000061">
    <property type="protein sequence ID" value="EAV38745.1"/>
    <property type="molecule type" value="Genomic_DNA"/>
</dbReference>
<sequence>MKLILVSHGPLSSAILESAEMIVGKIKGAVALSLTPNMSPSELQQKIEAEIKKISDDEQIVVALDLLGGTPANVTTRILAAYPRINVLTGMNLPMAIEFANQQLLGGKLNFSQLLSMGQGGIVDIKQQLQSSDEDEDEV</sequence>
<evidence type="ECO:0000256" key="1">
    <source>
        <dbReference type="ARBA" id="ARBA00004496"/>
    </source>
</evidence>
<keyword evidence="2" id="KW-0813">Transport</keyword>
<evidence type="ECO:0000259" key="8">
    <source>
        <dbReference type="PROSITE" id="PS51096"/>
    </source>
</evidence>
<keyword evidence="7" id="KW-0418">Kinase</keyword>
<accession>A0NL74</accession>
<proteinExistence type="predicted"/>
<dbReference type="Gene3D" id="3.40.50.510">
    <property type="entry name" value="Phosphotransferase system, mannose-type IIA component"/>
    <property type="match status" value="1"/>
</dbReference>
<evidence type="ECO:0000313" key="10">
    <source>
        <dbReference type="Proteomes" id="UP000003346"/>
    </source>
</evidence>
<keyword evidence="5" id="KW-0808">Transferase</keyword>
<name>A0NL74_OENOE</name>
<dbReference type="AlphaFoldDB" id="A0NL74"/>
<dbReference type="PANTHER" id="PTHR33799:SF1">
    <property type="entry name" value="PTS SYSTEM MANNOSE-SPECIFIC EIIAB COMPONENT-RELATED"/>
    <property type="match status" value="1"/>
</dbReference>
<dbReference type="GO" id="GO:0016301">
    <property type="term" value="F:kinase activity"/>
    <property type="evidence" value="ECO:0007669"/>
    <property type="project" value="UniProtKB-KW"/>
</dbReference>
<evidence type="ECO:0000256" key="6">
    <source>
        <dbReference type="ARBA" id="ARBA00022683"/>
    </source>
</evidence>
<keyword evidence="3" id="KW-0963">Cytoplasm</keyword>
<dbReference type="Pfam" id="PF03610">
    <property type="entry name" value="EIIA-man"/>
    <property type="match status" value="1"/>
</dbReference>
<feature type="domain" description="PTS EIIA type-4" evidence="8">
    <location>
        <begin position="1"/>
        <end position="139"/>
    </location>
</feature>
<dbReference type="HOGENOM" id="CLU_123235_1_2_9"/>
<evidence type="ECO:0000256" key="7">
    <source>
        <dbReference type="ARBA" id="ARBA00022777"/>
    </source>
</evidence>
<dbReference type="GO" id="GO:0005737">
    <property type="term" value="C:cytoplasm"/>
    <property type="evidence" value="ECO:0007669"/>
    <property type="project" value="UniProtKB-SubCell"/>
</dbReference>
<organism evidence="9 10">
    <name type="scientific">Oenococcus oeni ATCC BAA-1163</name>
    <dbReference type="NCBI Taxonomy" id="379360"/>
    <lineage>
        <taxon>Bacteria</taxon>
        <taxon>Bacillati</taxon>
        <taxon>Bacillota</taxon>
        <taxon>Bacilli</taxon>
        <taxon>Lactobacillales</taxon>
        <taxon>Lactobacillaceae</taxon>
        <taxon>Oenococcus</taxon>
    </lineage>
</organism>
<dbReference type="InterPro" id="IPR051471">
    <property type="entry name" value="Bacterial_PTS_sugar_comp"/>
</dbReference>
<dbReference type="Proteomes" id="UP000003346">
    <property type="component" value="Unassembled WGS sequence"/>
</dbReference>
<keyword evidence="4" id="KW-0762">Sugar transport</keyword>
<protein>
    <submittedName>
        <fullName evidence="9">PTS system, IIA component</fullName>
    </submittedName>
</protein>
<reference evidence="9 10" key="1">
    <citation type="submission" date="2006-11" db="EMBL/GenBank/DDBJ databases">
        <authorList>
            <consortium name="Laboratoire de Microbiologie (Universite Bourgogne)"/>
            <consortium name="GENOME Express"/>
            <consortium name="UMR Oenologie Ampelologie (Universite Bordeaux 2)"/>
            <person name="Guzzo J."/>
        </authorList>
    </citation>
    <scope>NUCLEOTIDE SEQUENCE [LARGE SCALE GENOMIC DNA]</scope>
    <source>
        <strain evidence="9 10">ATCC BAA-1163</strain>
    </source>
</reference>
<evidence type="ECO:0000256" key="3">
    <source>
        <dbReference type="ARBA" id="ARBA00022490"/>
    </source>
</evidence>
<comment type="caution">
    <text evidence="9">The sequence shown here is derived from an EMBL/GenBank/DDBJ whole genome shotgun (WGS) entry which is preliminary data.</text>
</comment>
<dbReference type="PROSITE" id="PS51096">
    <property type="entry name" value="PTS_EIIA_TYPE_4"/>
    <property type="match status" value="1"/>
</dbReference>
<dbReference type="CDD" id="cd00006">
    <property type="entry name" value="PTS_IIA_man"/>
    <property type="match status" value="1"/>
</dbReference>
<gene>
    <name evidence="9" type="ORF">OENOO_66061</name>
</gene>
<evidence type="ECO:0000256" key="4">
    <source>
        <dbReference type="ARBA" id="ARBA00022597"/>
    </source>
</evidence>
<keyword evidence="6" id="KW-0598">Phosphotransferase system</keyword>
<dbReference type="PANTHER" id="PTHR33799">
    <property type="entry name" value="PTS PERMEASE-RELATED-RELATED"/>
    <property type="match status" value="1"/>
</dbReference>
<dbReference type="InterPro" id="IPR036662">
    <property type="entry name" value="PTS_EIIA_man-typ_sf"/>
</dbReference>
<evidence type="ECO:0000256" key="2">
    <source>
        <dbReference type="ARBA" id="ARBA00022448"/>
    </source>
</evidence>
<dbReference type="InterPro" id="IPR004701">
    <property type="entry name" value="PTS_EIIA_man-typ"/>
</dbReference>
<dbReference type="SUPFAM" id="SSF53062">
    <property type="entry name" value="PTS system fructose IIA component-like"/>
    <property type="match status" value="1"/>
</dbReference>
<dbReference type="GO" id="GO:0009401">
    <property type="term" value="P:phosphoenolpyruvate-dependent sugar phosphotransferase system"/>
    <property type="evidence" value="ECO:0007669"/>
    <property type="project" value="UniProtKB-KW"/>
</dbReference>
<evidence type="ECO:0000313" key="9">
    <source>
        <dbReference type="EMBL" id="EAV38745.1"/>
    </source>
</evidence>
<comment type="subcellular location">
    <subcellularLocation>
        <location evidence="1">Cytoplasm</location>
    </subcellularLocation>
</comment>